<dbReference type="AlphaFoldDB" id="A0A5N5FG90"/>
<dbReference type="InterPro" id="IPR041588">
    <property type="entry name" value="Integrase_H2C2"/>
</dbReference>
<dbReference type="PANTHER" id="PTHR37984:SF5">
    <property type="entry name" value="PROTEIN NYNRIN-LIKE"/>
    <property type="match status" value="1"/>
</dbReference>
<accession>A0A5N5FG90</accession>
<dbReference type="InterPro" id="IPR043502">
    <property type="entry name" value="DNA/RNA_pol_sf"/>
</dbReference>
<dbReference type="CDD" id="cd01647">
    <property type="entry name" value="RT_LTR"/>
    <property type="match status" value="1"/>
</dbReference>
<evidence type="ECO:0000313" key="5">
    <source>
        <dbReference type="Proteomes" id="UP000327157"/>
    </source>
</evidence>
<reference evidence="4 5" key="1">
    <citation type="submission" date="2019-09" db="EMBL/GenBank/DDBJ databases">
        <authorList>
            <person name="Ou C."/>
        </authorList>
    </citation>
    <scope>NUCLEOTIDE SEQUENCE [LARGE SCALE GENOMIC DNA]</scope>
    <source>
        <strain evidence="4">S2</strain>
        <tissue evidence="4">Leaf</tissue>
    </source>
</reference>
<evidence type="ECO:0000256" key="1">
    <source>
        <dbReference type="ARBA" id="ARBA00023268"/>
    </source>
</evidence>
<dbReference type="SUPFAM" id="SSF53098">
    <property type="entry name" value="Ribonuclease H-like"/>
    <property type="match status" value="1"/>
</dbReference>
<feature type="domain" description="Reverse transcriptase" evidence="3">
    <location>
        <begin position="64"/>
        <end position="243"/>
    </location>
</feature>
<feature type="compositionally biased region" description="Basic residues" evidence="2">
    <location>
        <begin position="1"/>
        <end position="27"/>
    </location>
</feature>
<keyword evidence="5" id="KW-1185">Reference proteome</keyword>
<dbReference type="Pfam" id="PF17921">
    <property type="entry name" value="Integrase_H2C2"/>
    <property type="match status" value="1"/>
</dbReference>
<dbReference type="InterPro" id="IPR041577">
    <property type="entry name" value="RT_RNaseH_2"/>
</dbReference>
<name>A0A5N5FG90_9ROSA</name>
<dbReference type="PROSITE" id="PS50878">
    <property type="entry name" value="RT_POL"/>
    <property type="match status" value="1"/>
</dbReference>
<dbReference type="Proteomes" id="UP000327157">
    <property type="component" value="Chromosome 13"/>
</dbReference>
<sequence length="619" mass="70933">MFSTSRFKKVKKTKSPRKMSLLHHHSSKMGGKPQPGTRPIKQTQRRYRSELIPQIEVEIDKLIEAGFIREVQYPKWISNIVIVLKKSGQIRVCVDFRDLNDACPKDDFPLPIIEIMVDATTSHEALSFMDGSSGYNQIRMALEDEELTAFRTPKGIYCYKVMPFGLKNAGATYQRAMQKIFNDMLHKNVECYVDDVVVKTKKRSDHLKDLRIVFERLRKYNLKMNPLKCAFGVTSGKFLGFIVKHRGIEVDQSKIKAIQSMPEPRNLHELKSLQGRLAFIRRFISNLAGRCQPFSRLMKKDVPFVWDKACHNAFESIKKYLSSPPVLGAPVPGKPLILYIAAQENSIGALLAQENESQKEGALYYLSRTLTGAECLGEEEVNQAMEEAHSGVCGAHQSGPKLHFRLKRMGYYWPSMVKDCLEHAKSCFMAVRRMGIGRCRTNYAKQHKSSMYHAPANGLAEAFNKTLCNLLKKVIGRTKRDWHERIKAVLPLESQIPSLRMAIQEGLTDEENAKLRLQELEALDERRLEAQQHLECYQARLSKAFNKKIRPRSFQAGDLVLALRRPIITTHKTKSKFTSKWDGPYVIQEIYTNGAYLIMAEDELKIGPINGRFLKRYYP</sequence>
<dbReference type="FunFam" id="3.30.70.270:FF:000063">
    <property type="entry name" value="Zinc knuckle domaincontaining protein"/>
    <property type="match status" value="1"/>
</dbReference>
<dbReference type="OrthoDB" id="1163500at2759"/>
<dbReference type="SUPFAM" id="SSF56672">
    <property type="entry name" value="DNA/RNA polymerases"/>
    <property type="match status" value="1"/>
</dbReference>
<dbReference type="InterPro" id="IPR036397">
    <property type="entry name" value="RNaseH_sf"/>
</dbReference>
<dbReference type="Gene3D" id="1.10.340.70">
    <property type="match status" value="1"/>
</dbReference>
<dbReference type="Pfam" id="PF17919">
    <property type="entry name" value="RT_RNaseH_2"/>
    <property type="match status" value="1"/>
</dbReference>
<comment type="caution">
    <text evidence="4">The sequence shown here is derived from an EMBL/GenBank/DDBJ whole genome shotgun (WGS) entry which is preliminary data.</text>
</comment>
<dbReference type="Gene3D" id="3.10.10.10">
    <property type="entry name" value="HIV Type 1 Reverse Transcriptase, subunit A, domain 1"/>
    <property type="match status" value="1"/>
</dbReference>
<feature type="region of interest" description="Disordered" evidence="2">
    <location>
        <begin position="1"/>
        <end position="44"/>
    </location>
</feature>
<evidence type="ECO:0000313" key="4">
    <source>
        <dbReference type="EMBL" id="KAB2600252.1"/>
    </source>
</evidence>
<proteinExistence type="predicted"/>
<evidence type="ECO:0000259" key="3">
    <source>
        <dbReference type="PROSITE" id="PS50878"/>
    </source>
</evidence>
<dbReference type="Pfam" id="PF00078">
    <property type="entry name" value="RVT_1"/>
    <property type="match status" value="1"/>
</dbReference>
<gene>
    <name evidence="4" type="ORF">D8674_010523</name>
</gene>
<dbReference type="GO" id="GO:0003676">
    <property type="term" value="F:nucleic acid binding"/>
    <property type="evidence" value="ECO:0007669"/>
    <property type="project" value="InterPro"/>
</dbReference>
<dbReference type="InterPro" id="IPR043128">
    <property type="entry name" value="Rev_trsase/Diguanyl_cyclase"/>
</dbReference>
<protein>
    <submittedName>
        <fullName evidence="4">S2-RNase</fullName>
    </submittedName>
</protein>
<dbReference type="InterPro" id="IPR000477">
    <property type="entry name" value="RT_dom"/>
</dbReference>
<keyword evidence="1" id="KW-0511">Multifunctional enzyme</keyword>
<evidence type="ECO:0000256" key="2">
    <source>
        <dbReference type="SAM" id="MobiDB-lite"/>
    </source>
</evidence>
<reference evidence="5" key="2">
    <citation type="submission" date="2019-10" db="EMBL/GenBank/DDBJ databases">
        <title>A de novo genome assembly of a pear dwarfing rootstock.</title>
        <authorList>
            <person name="Wang F."/>
            <person name="Wang J."/>
            <person name="Li S."/>
            <person name="Zhang Y."/>
            <person name="Fang M."/>
            <person name="Ma L."/>
            <person name="Zhao Y."/>
            <person name="Jiang S."/>
        </authorList>
    </citation>
    <scope>NUCLEOTIDE SEQUENCE [LARGE SCALE GENOMIC DNA]</scope>
</reference>
<dbReference type="GO" id="GO:0003824">
    <property type="term" value="F:catalytic activity"/>
    <property type="evidence" value="ECO:0007669"/>
    <property type="project" value="UniProtKB-KW"/>
</dbReference>
<organism evidence="4 5">
    <name type="scientific">Pyrus ussuriensis x Pyrus communis</name>
    <dbReference type="NCBI Taxonomy" id="2448454"/>
    <lineage>
        <taxon>Eukaryota</taxon>
        <taxon>Viridiplantae</taxon>
        <taxon>Streptophyta</taxon>
        <taxon>Embryophyta</taxon>
        <taxon>Tracheophyta</taxon>
        <taxon>Spermatophyta</taxon>
        <taxon>Magnoliopsida</taxon>
        <taxon>eudicotyledons</taxon>
        <taxon>Gunneridae</taxon>
        <taxon>Pentapetalae</taxon>
        <taxon>rosids</taxon>
        <taxon>fabids</taxon>
        <taxon>Rosales</taxon>
        <taxon>Rosaceae</taxon>
        <taxon>Amygdaloideae</taxon>
        <taxon>Maleae</taxon>
        <taxon>Pyrus</taxon>
    </lineage>
</organism>
<dbReference type="Gene3D" id="3.30.70.270">
    <property type="match status" value="2"/>
</dbReference>
<dbReference type="InterPro" id="IPR050951">
    <property type="entry name" value="Retrovirus_Pol_polyprotein"/>
</dbReference>
<dbReference type="EMBL" id="SMOL01000753">
    <property type="protein sequence ID" value="KAB2600252.1"/>
    <property type="molecule type" value="Genomic_DNA"/>
</dbReference>
<dbReference type="InterPro" id="IPR012337">
    <property type="entry name" value="RNaseH-like_sf"/>
</dbReference>
<reference evidence="4 5" key="3">
    <citation type="submission" date="2019-11" db="EMBL/GenBank/DDBJ databases">
        <title>A de novo genome assembly of a pear dwarfing rootstock.</title>
        <authorList>
            <person name="Wang F."/>
            <person name="Wang J."/>
            <person name="Li S."/>
            <person name="Zhang Y."/>
            <person name="Fang M."/>
            <person name="Ma L."/>
            <person name="Zhao Y."/>
            <person name="Jiang S."/>
        </authorList>
    </citation>
    <scope>NUCLEOTIDE SEQUENCE [LARGE SCALE GENOMIC DNA]</scope>
    <source>
        <strain evidence="4">S2</strain>
        <tissue evidence="4">Leaf</tissue>
    </source>
</reference>
<dbReference type="Gene3D" id="3.30.420.10">
    <property type="entry name" value="Ribonuclease H-like superfamily/Ribonuclease H"/>
    <property type="match status" value="1"/>
</dbReference>
<dbReference type="PANTHER" id="PTHR37984">
    <property type="entry name" value="PROTEIN CBG26694"/>
    <property type="match status" value="1"/>
</dbReference>